<proteinExistence type="predicted"/>
<comment type="caution">
    <text evidence="2">The sequence shown here is derived from an EMBL/GenBank/DDBJ whole genome shotgun (WGS) entry which is preliminary data.</text>
</comment>
<feature type="signal peptide" evidence="1">
    <location>
        <begin position="1"/>
        <end position="16"/>
    </location>
</feature>
<protein>
    <recommendedName>
        <fullName evidence="4">Secreted protein</fullName>
    </recommendedName>
</protein>
<keyword evidence="3" id="KW-1185">Reference proteome</keyword>
<accession>A0AAI9XJ51</accession>
<sequence length="69" mass="7816">MWMFVCVCVCVCVCMCSESVCRLKRDVFPSPRKKNPTRGRGVCMCAVGNKIRNRKPINRGIRAARRPGL</sequence>
<dbReference type="AlphaFoldDB" id="A0AAI9XJ51"/>
<reference evidence="2 3" key="1">
    <citation type="submission" date="2016-10" db="EMBL/GenBank/DDBJ databases">
        <title>The genome sequence of Colletotrichum fioriniae PJ7.</title>
        <authorList>
            <person name="Baroncelli R."/>
        </authorList>
    </citation>
    <scope>NUCLEOTIDE SEQUENCE [LARGE SCALE GENOMIC DNA]</scope>
    <source>
        <strain evidence="2">Col 31</strain>
    </source>
</reference>
<organism evidence="2 3">
    <name type="scientific">Colletotrichum melonis</name>
    <dbReference type="NCBI Taxonomy" id="1209925"/>
    <lineage>
        <taxon>Eukaryota</taxon>
        <taxon>Fungi</taxon>
        <taxon>Dikarya</taxon>
        <taxon>Ascomycota</taxon>
        <taxon>Pezizomycotina</taxon>
        <taxon>Sordariomycetes</taxon>
        <taxon>Hypocreomycetidae</taxon>
        <taxon>Glomerellales</taxon>
        <taxon>Glomerellaceae</taxon>
        <taxon>Colletotrichum</taxon>
        <taxon>Colletotrichum acutatum species complex</taxon>
    </lineage>
</organism>
<feature type="chain" id="PRO_5042594622" description="Secreted protein" evidence="1">
    <location>
        <begin position="17"/>
        <end position="69"/>
    </location>
</feature>
<keyword evidence="1" id="KW-0732">Signal</keyword>
<evidence type="ECO:0000256" key="1">
    <source>
        <dbReference type="SAM" id="SignalP"/>
    </source>
</evidence>
<dbReference type="Proteomes" id="UP001239795">
    <property type="component" value="Unassembled WGS sequence"/>
</dbReference>
<evidence type="ECO:0000313" key="3">
    <source>
        <dbReference type="Proteomes" id="UP001239795"/>
    </source>
</evidence>
<evidence type="ECO:0000313" key="2">
    <source>
        <dbReference type="EMBL" id="KAK1449731.1"/>
    </source>
</evidence>
<evidence type="ECO:0008006" key="4">
    <source>
        <dbReference type="Google" id="ProtNLM"/>
    </source>
</evidence>
<dbReference type="EMBL" id="MLGG01000057">
    <property type="protein sequence ID" value="KAK1449731.1"/>
    <property type="molecule type" value="Genomic_DNA"/>
</dbReference>
<name>A0AAI9XJ51_9PEZI</name>
<gene>
    <name evidence="2" type="ORF">CMEL01_07067</name>
</gene>